<dbReference type="Gene3D" id="3.40.50.2300">
    <property type="match status" value="2"/>
</dbReference>
<dbReference type="STRING" id="1679170.AC625_20260"/>
<dbReference type="OrthoDB" id="9796186at2"/>
<proteinExistence type="predicted"/>
<sequence length="329" mass="36926">MATIKDVAKQAGVSVATVSRVLNDNGYVHGNTRKLVIEAIQQLSYKPNEVARSLFKKKSRLIGLLLPDIRNPFFPELARGIEDEIQEQGYQLIIGNIDEKYPKEMDYIQTFQQNNVTGIITATNLTGRSHYDDLSSPVVFLDRTFNDHPSVFADGIEGGRMAASELVKRGSKRITILKGPAQLQTAQDRFNGAIAWLRAEKVDFSVIETSSFSFSDAEMWAKELFEKYPDTDGILASNDVVAAAVLHEALRLGKAIPEDLQLIGFDDIPLSRLLFPPLSTIRQPAYDMGKEAAKLLIRLINKETHFEKNIRMPVMFIERQTTRKVEENG</sequence>
<feature type="domain" description="HTH lacI-type" evidence="6">
    <location>
        <begin position="2"/>
        <end position="56"/>
    </location>
</feature>
<keyword evidence="5" id="KW-0804">Transcription</keyword>
<dbReference type="GO" id="GO:0003700">
    <property type="term" value="F:DNA-binding transcription factor activity"/>
    <property type="evidence" value="ECO:0007669"/>
    <property type="project" value="TreeGrafter"/>
</dbReference>
<evidence type="ECO:0000313" key="8">
    <source>
        <dbReference type="Proteomes" id="UP000037146"/>
    </source>
</evidence>
<dbReference type="GO" id="GO:0000976">
    <property type="term" value="F:transcription cis-regulatory region binding"/>
    <property type="evidence" value="ECO:0007669"/>
    <property type="project" value="TreeGrafter"/>
</dbReference>
<dbReference type="InterPro" id="IPR028082">
    <property type="entry name" value="Peripla_BP_I"/>
</dbReference>
<dbReference type="Pfam" id="PF13377">
    <property type="entry name" value="Peripla_BP_3"/>
    <property type="match status" value="1"/>
</dbReference>
<evidence type="ECO:0000313" key="7">
    <source>
        <dbReference type="EMBL" id="KMY51591.1"/>
    </source>
</evidence>
<keyword evidence="3" id="KW-0805">Transcription regulation</keyword>
<dbReference type="EMBL" id="LFZW01000001">
    <property type="protein sequence ID" value="KMY51591.1"/>
    <property type="molecule type" value="Genomic_DNA"/>
</dbReference>
<dbReference type="PROSITE" id="PS50932">
    <property type="entry name" value="HTH_LACI_2"/>
    <property type="match status" value="1"/>
</dbReference>
<dbReference type="CDD" id="cd01392">
    <property type="entry name" value="HTH_LacI"/>
    <property type="match status" value="1"/>
</dbReference>
<evidence type="ECO:0000256" key="5">
    <source>
        <dbReference type="ARBA" id="ARBA00023163"/>
    </source>
</evidence>
<dbReference type="SUPFAM" id="SSF47413">
    <property type="entry name" value="lambda repressor-like DNA-binding domains"/>
    <property type="match status" value="1"/>
</dbReference>
<gene>
    <name evidence="7" type="ORF">AC625_20260</name>
</gene>
<dbReference type="PANTHER" id="PTHR30146">
    <property type="entry name" value="LACI-RELATED TRANSCRIPTIONAL REPRESSOR"/>
    <property type="match status" value="1"/>
</dbReference>
<evidence type="ECO:0000256" key="2">
    <source>
        <dbReference type="ARBA" id="ARBA00022491"/>
    </source>
</evidence>
<dbReference type="PATRIC" id="fig|1679170.3.peg.4595"/>
<dbReference type="PANTHER" id="PTHR30146:SF95">
    <property type="entry name" value="RIBOSE OPERON REPRESSOR"/>
    <property type="match status" value="1"/>
</dbReference>
<protein>
    <recommendedName>
        <fullName evidence="1">Catabolite control protein A</fullName>
    </recommendedName>
</protein>
<dbReference type="CDD" id="cd06291">
    <property type="entry name" value="PBP1_Qymf-like"/>
    <property type="match status" value="1"/>
</dbReference>
<dbReference type="Pfam" id="PF00356">
    <property type="entry name" value="LacI"/>
    <property type="match status" value="1"/>
</dbReference>
<dbReference type="InterPro" id="IPR000843">
    <property type="entry name" value="HTH_LacI"/>
</dbReference>
<accession>A0A0K9GYB6</accession>
<dbReference type="FunFam" id="1.10.260.40:FF:000002">
    <property type="entry name" value="HTH-type transcriptional repressor PurR"/>
    <property type="match status" value="1"/>
</dbReference>
<dbReference type="InterPro" id="IPR010982">
    <property type="entry name" value="Lambda_DNA-bd_dom_sf"/>
</dbReference>
<dbReference type="SUPFAM" id="SSF53822">
    <property type="entry name" value="Periplasmic binding protein-like I"/>
    <property type="match status" value="1"/>
</dbReference>
<dbReference type="Gene3D" id="1.10.260.40">
    <property type="entry name" value="lambda repressor-like DNA-binding domains"/>
    <property type="match status" value="1"/>
</dbReference>
<dbReference type="PRINTS" id="PR00036">
    <property type="entry name" value="HTHLACI"/>
</dbReference>
<comment type="caution">
    <text evidence="7">The sequence shown here is derived from an EMBL/GenBank/DDBJ whole genome shotgun (WGS) entry which is preliminary data.</text>
</comment>
<dbReference type="PROSITE" id="PS00356">
    <property type="entry name" value="HTH_LACI_1"/>
    <property type="match status" value="1"/>
</dbReference>
<organism evidence="7 8">
    <name type="scientific">Peribacillus loiseleuriae</name>
    <dbReference type="NCBI Taxonomy" id="1679170"/>
    <lineage>
        <taxon>Bacteria</taxon>
        <taxon>Bacillati</taxon>
        <taxon>Bacillota</taxon>
        <taxon>Bacilli</taxon>
        <taxon>Bacillales</taxon>
        <taxon>Bacillaceae</taxon>
        <taxon>Peribacillus</taxon>
    </lineage>
</organism>
<keyword evidence="8" id="KW-1185">Reference proteome</keyword>
<reference evidence="8" key="1">
    <citation type="submission" date="2015-07" db="EMBL/GenBank/DDBJ databases">
        <title>Genome sequencing project for genomic taxonomy and phylogenomics of Bacillus-like bacteria.</title>
        <authorList>
            <person name="Liu B."/>
            <person name="Wang J."/>
            <person name="Zhu Y."/>
            <person name="Liu G."/>
            <person name="Chen Q."/>
            <person name="Chen Z."/>
            <person name="Lan J."/>
            <person name="Che J."/>
            <person name="Ge C."/>
            <person name="Shi H."/>
            <person name="Pan Z."/>
            <person name="Liu X."/>
        </authorList>
    </citation>
    <scope>NUCLEOTIDE SEQUENCE [LARGE SCALE GENOMIC DNA]</scope>
    <source>
        <strain evidence="8">FJAT-27997</strain>
    </source>
</reference>
<evidence type="ECO:0000256" key="4">
    <source>
        <dbReference type="ARBA" id="ARBA00023125"/>
    </source>
</evidence>
<dbReference type="InterPro" id="IPR046335">
    <property type="entry name" value="LacI/GalR-like_sensor"/>
</dbReference>
<dbReference type="AlphaFoldDB" id="A0A0K9GYB6"/>
<dbReference type="Proteomes" id="UP000037146">
    <property type="component" value="Unassembled WGS sequence"/>
</dbReference>
<dbReference type="SMART" id="SM00354">
    <property type="entry name" value="HTH_LACI"/>
    <property type="match status" value="1"/>
</dbReference>
<keyword evidence="4" id="KW-0238">DNA-binding</keyword>
<keyword evidence="2" id="KW-0678">Repressor</keyword>
<dbReference type="RefSeq" id="WP_049682943.1">
    <property type="nucleotide sequence ID" value="NZ_LFZW01000001.1"/>
</dbReference>
<name>A0A0K9GYB6_9BACI</name>
<evidence type="ECO:0000259" key="6">
    <source>
        <dbReference type="PROSITE" id="PS50932"/>
    </source>
</evidence>
<evidence type="ECO:0000256" key="3">
    <source>
        <dbReference type="ARBA" id="ARBA00023015"/>
    </source>
</evidence>
<evidence type="ECO:0000256" key="1">
    <source>
        <dbReference type="ARBA" id="ARBA00019435"/>
    </source>
</evidence>